<organism evidence="4 5">
    <name type="scientific">Kocuria flava</name>
    <dbReference type="NCBI Taxonomy" id="446860"/>
    <lineage>
        <taxon>Bacteria</taxon>
        <taxon>Bacillati</taxon>
        <taxon>Actinomycetota</taxon>
        <taxon>Actinomycetes</taxon>
        <taxon>Micrococcales</taxon>
        <taxon>Micrococcaceae</taxon>
        <taxon>Kocuria</taxon>
    </lineage>
</organism>
<dbReference type="GO" id="GO:0008168">
    <property type="term" value="F:methyltransferase activity"/>
    <property type="evidence" value="ECO:0007669"/>
    <property type="project" value="UniProtKB-KW"/>
</dbReference>
<accession>A0A2N4SYZ8</accession>
<dbReference type="Gene3D" id="3.40.50.150">
    <property type="entry name" value="Vaccinia Virus protein VP39"/>
    <property type="match status" value="1"/>
</dbReference>
<dbReference type="AlphaFoldDB" id="A0A2N4SYZ8"/>
<dbReference type="RefSeq" id="WP_101850968.1">
    <property type="nucleotide sequence ID" value="NZ_LOMZ01000001.1"/>
</dbReference>
<keyword evidence="2" id="KW-0808">Transferase</keyword>
<dbReference type="Pfam" id="PF13489">
    <property type="entry name" value="Methyltransf_23"/>
    <property type="match status" value="1"/>
</dbReference>
<dbReference type="GO" id="GO:0032259">
    <property type="term" value="P:methylation"/>
    <property type="evidence" value="ECO:0007669"/>
    <property type="project" value="UniProtKB-KW"/>
</dbReference>
<evidence type="ECO:0000313" key="5">
    <source>
        <dbReference type="Proteomes" id="UP000234632"/>
    </source>
</evidence>
<dbReference type="InterPro" id="IPR029063">
    <property type="entry name" value="SAM-dependent_MTases_sf"/>
</dbReference>
<dbReference type="SUPFAM" id="SSF53335">
    <property type="entry name" value="S-adenosyl-L-methionine-dependent methyltransferases"/>
    <property type="match status" value="1"/>
</dbReference>
<dbReference type="PANTHER" id="PTHR43464:SF19">
    <property type="entry name" value="UBIQUINONE BIOSYNTHESIS O-METHYLTRANSFERASE, MITOCHONDRIAL"/>
    <property type="match status" value="1"/>
</dbReference>
<dbReference type="PANTHER" id="PTHR43464">
    <property type="entry name" value="METHYLTRANSFERASE"/>
    <property type="match status" value="1"/>
</dbReference>
<evidence type="ECO:0000256" key="2">
    <source>
        <dbReference type="ARBA" id="ARBA00022679"/>
    </source>
</evidence>
<keyword evidence="1" id="KW-0489">Methyltransferase</keyword>
<name>A0A2N4SYZ8_9MICC</name>
<dbReference type="EMBL" id="LOMZ01000001">
    <property type="protein sequence ID" value="PLC11204.1"/>
    <property type="molecule type" value="Genomic_DNA"/>
</dbReference>
<gene>
    <name evidence="4" type="ORF">AUQ48_01740</name>
</gene>
<protein>
    <submittedName>
        <fullName evidence="4">Uncharacterized protein</fullName>
    </submittedName>
</protein>
<dbReference type="NCBIfam" id="NF004851">
    <property type="entry name" value="PRK06202.1"/>
    <property type="match status" value="1"/>
</dbReference>
<dbReference type="CDD" id="cd02440">
    <property type="entry name" value="AdoMet_MTases"/>
    <property type="match status" value="1"/>
</dbReference>
<keyword evidence="3" id="KW-0949">S-adenosyl-L-methionine</keyword>
<evidence type="ECO:0000313" key="4">
    <source>
        <dbReference type="EMBL" id="PLC11204.1"/>
    </source>
</evidence>
<reference evidence="4 5" key="1">
    <citation type="submission" date="2015-12" db="EMBL/GenBank/DDBJ databases">
        <authorList>
            <person name="Shamseldin A."/>
            <person name="Moawad H."/>
            <person name="Abd El-Rahim W.M."/>
            <person name="Sadowsky M.J."/>
        </authorList>
    </citation>
    <scope>NUCLEOTIDE SEQUENCE [LARGE SCALE GENOMIC DNA]</scope>
    <source>
        <strain evidence="4 5">S43</strain>
    </source>
</reference>
<evidence type="ECO:0000256" key="3">
    <source>
        <dbReference type="ARBA" id="ARBA00022691"/>
    </source>
</evidence>
<dbReference type="Proteomes" id="UP000234632">
    <property type="component" value="Unassembled WGS sequence"/>
</dbReference>
<evidence type="ECO:0000256" key="1">
    <source>
        <dbReference type="ARBA" id="ARBA00022603"/>
    </source>
</evidence>
<comment type="caution">
    <text evidence="4">The sequence shown here is derived from an EMBL/GenBank/DDBJ whole genome shotgun (WGS) entry which is preliminary data.</text>
</comment>
<proteinExistence type="predicted"/>
<sequence>MSTRRARPNFSRRDAELAELMDDPACDLAALHRTYARFGLVNRLVAGWARTWRRTLLPLAAREGRLSVLDVGCGGGDLARALTAWAARDGVSLRVTGADPDERAQDWAERATARWAAGRPRLAPPSFRAVTSAQLVEAGERFDVVVSNHLLHHLDPPALRALLADSERLARRLVVHNDLVRSAAAHRLWSVGVLPLAPGSFLRTDGMRSLRRAYSPAELAGLAGPGWTVTPGSYAHQQLVRTRSPAGHADPAP</sequence>